<dbReference type="CDD" id="cd00198">
    <property type="entry name" value="vWFA"/>
    <property type="match status" value="1"/>
</dbReference>
<dbReference type="AlphaFoldDB" id="A0A7T6Z0V4"/>
<dbReference type="PANTHER" id="PTHR39338">
    <property type="entry name" value="BLL5662 PROTEIN-RELATED"/>
    <property type="match status" value="1"/>
</dbReference>
<protein>
    <submittedName>
        <fullName evidence="1">VWA domain-containing protein</fullName>
    </submittedName>
</protein>
<proteinExistence type="predicted"/>
<dbReference type="SUPFAM" id="SSF53300">
    <property type="entry name" value="vWA-like"/>
    <property type="match status" value="1"/>
</dbReference>
<dbReference type="Proteomes" id="UP000595823">
    <property type="component" value="Chromosome"/>
</dbReference>
<dbReference type="Pfam" id="PF05762">
    <property type="entry name" value="VWA_CoxE"/>
    <property type="match status" value="1"/>
</dbReference>
<evidence type="ECO:0000313" key="2">
    <source>
        <dbReference type="Proteomes" id="UP000595823"/>
    </source>
</evidence>
<evidence type="ECO:0000313" key="1">
    <source>
        <dbReference type="EMBL" id="QQK74723.1"/>
    </source>
</evidence>
<keyword evidence="2" id="KW-1185">Reference proteome</keyword>
<reference evidence="1 2" key="1">
    <citation type="submission" date="2020-06" db="EMBL/GenBank/DDBJ databases">
        <title>Genomic analysis of Salicibibacter sp. NKC5-3.</title>
        <authorList>
            <person name="Oh Y.J."/>
        </authorList>
    </citation>
    <scope>NUCLEOTIDE SEQUENCE [LARGE SCALE GENOMIC DNA]</scope>
    <source>
        <strain evidence="1 2">NKC5-3</strain>
    </source>
</reference>
<dbReference type="RefSeq" id="WP_200126995.1">
    <property type="nucleotide sequence ID" value="NZ_CP054705.1"/>
</dbReference>
<dbReference type="EMBL" id="CP054705">
    <property type="protein sequence ID" value="QQK74723.1"/>
    <property type="molecule type" value="Genomic_DNA"/>
</dbReference>
<accession>A0A7T6Z0V4</accession>
<sequence>MMKYLQINDDIFQFCQLLRQEGMKVSQADILVTFDALHYINLFNKEEVYYTLRAVLCRDQEDYKPFDRVFKGFWKQEKSYAGKEYEDDTTLKQDEVDDYNEDIIHKQSPSIQPPAEDGTNTGNVDGTFLEDSMLEFNKVGTYSPQEQLTDKIFMSHDTTDKETLQKQLYVLLPLIKNSLVKDRLINGRSQINFRQTIRKNIKYGGEEILRLYQSGENRNRYNSLVVLADVSGSMEYYIKLFLPLIYQLHRHTAPMDVFLFSTTIYIITSYLKKDYLETMKRLEEHLNKVSSGTNIGKSLKTFRQQSSTKLSPYMTTVIFLSDGWDRGNYDQLRKEIKFLRSSVYNIIWLNPLLGKNGYVPQTNAFEVVSPYVDHMISLDVYKSLLRNVK</sequence>
<dbReference type="InterPro" id="IPR008912">
    <property type="entry name" value="Uncharacterised_CoxE"/>
</dbReference>
<dbReference type="PANTHER" id="PTHR39338:SF6">
    <property type="entry name" value="BLL5662 PROTEIN"/>
    <property type="match status" value="1"/>
</dbReference>
<dbReference type="KEGG" id="scia:HUG15_03280"/>
<dbReference type="InterPro" id="IPR036465">
    <property type="entry name" value="vWFA_dom_sf"/>
</dbReference>
<gene>
    <name evidence="1" type="ORF">HUG15_03280</name>
</gene>
<dbReference type="Gene3D" id="3.40.50.410">
    <property type="entry name" value="von Willebrand factor, type A domain"/>
    <property type="match status" value="1"/>
</dbReference>
<name>A0A7T6Z0V4_9BACI</name>
<organism evidence="1 2">
    <name type="scientific">Salicibibacter cibarius</name>
    <dbReference type="NCBI Taxonomy" id="2743000"/>
    <lineage>
        <taxon>Bacteria</taxon>
        <taxon>Bacillati</taxon>
        <taxon>Bacillota</taxon>
        <taxon>Bacilli</taxon>
        <taxon>Bacillales</taxon>
        <taxon>Bacillaceae</taxon>
        <taxon>Salicibibacter</taxon>
    </lineage>
</organism>